<accession>A0A0V1AXM6</accession>
<evidence type="ECO:0000313" key="6">
    <source>
        <dbReference type="EMBL" id="KRY29521.1"/>
    </source>
</evidence>
<reference evidence="6 7" key="1">
    <citation type="submission" date="2015-01" db="EMBL/GenBank/DDBJ databases">
        <title>Evolution of Trichinella species and genotypes.</title>
        <authorList>
            <person name="Korhonen P.K."/>
            <person name="Edoardo P."/>
            <person name="Giuseppe L.R."/>
            <person name="Gasser R.B."/>
        </authorList>
    </citation>
    <scope>NUCLEOTIDE SEQUENCE [LARGE SCALE GENOMIC DNA]</scope>
    <source>
        <strain evidence="6">ISS3</strain>
    </source>
</reference>
<evidence type="ECO:0008006" key="8">
    <source>
        <dbReference type="Google" id="ProtNLM"/>
    </source>
</evidence>
<dbReference type="InterPro" id="IPR029034">
    <property type="entry name" value="Cystine-knot_cytokine"/>
</dbReference>
<dbReference type="InterPro" id="IPR010345">
    <property type="entry name" value="IL-17_fam"/>
</dbReference>
<evidence type="ECO:0000256" key="3">
    <source>
        <dbReference type="ARBA" id="ARBA00022525"/>
    </source>
</evidence>
<dbReference type="eggNOG" id="ENOG502S40D">
    <property type="taxonomic scope" value="Eukaryota"/>
</dbReference>
<feature type="chain" id="PRO_5006874746" description="Interleukin-17A" evidence="5">
    <location>
        <begin position="17"/>
        <end position="218"/>
    </location>
</feature>
<keyword evidence="7" id="KW-1185">Reference proteome</keyword>
<gene>
    <name evidence="6" type="ORF">T01_3256</name>
</gene>
<dbReference type="STRING" id="6334.A0A0V1AXM6"/>
<dbReference type="GO" id="GO:0005125">
    <property type="term" value="F:cytokine activity"/>
    <property type="evidence" value="ECO:0007669"/>
    <property type="project" value="InterPro"/>
</dbReference>
<dbReference type="OrthoDB" id="6038945at2759"/>
<dbReference type="InParanoid" id="A0A0V1AXM6"/>
<comment type="caution">
    <text evidence="6">The sequence shown here is derived from an EMBL/GenBank/DDBJ whole genome shotgun (WGS) entry which is preliminary data.</text>
</comment>
<dbReference type="Gene3D" id="2.10.90.10">
    <property type="entry name" value="Cystine-knot cytokines"/>
    <property type="match status" value="1"/>
</dbReference>
<sequence>MFLIISCFTLLVVLYAETHLQQLDLQNNDDGHCSCQGILTCLDRCPSRFLKPVLDQSNLCDKDPFVEFSTHLKDRSLCPWIWHRNRDPMRKPEIIAEARCMCKRARGLPMAECLPMHHKIPVLRKHITHKMNNESTFTYKTEYMKVTYLSIDFTVDISFGSHCFNFTPIIETVFHNRTIRNTKNKIIVAERVKREESKLTKLLLTNIWFIDRKSKYLQ</sequence>
<feature type="signal peptide" evidence="5">
    <location>
        <begin position="1"/>
        <end position="16"/>
    </location>
</feature>
<evidence type="ECO:0000256" key="4">
    <source>
        <dbReference type="ARBA" id="ARBA00022729"/>
    </source>
</evidence>
<dbReference type="Proteomes" id="UP000054776">
    <property type="component" value="Unassembled WGS sequence"/>
</dbReference>
<evidence type="ECO:0000313" key="7">
    <source>
        <dbReference type="Proteomes" id="UP000054776"/>
    </source>
</evidence>
<dbReference type="SUPFAM" id="SSF57501">
    <property type="entry name" value="Cystine-knot cytokines"/>
    <property type="match status" value="1"/>
</dbReference>
<proteinExistence type="inferred from homology"/>
<comment type="subcellular location">
    <subcellularLocation>
        <location evidence="1">Secreted</location>
    </subcellularLocation>
</comment>
<dbReference type="GO" id="GO:0005576">
    <property type="term" value="C:extracellular region"/>
    <property type="evidence" value="ECO:0007669"/>
    <property type="project" value="UniProtKB-SubCell"/>
</dbReference>
<dbReference type="Pfam" id="PF06083">
    <property type="entry name" value="IL17"/>
    <property type="match status" value="1"/>
</dbReference>
<organism evidence="6 7">
    <name type="scientific">Trichinella spiralis</name>
    <name type="common">Trichina worm</name>
    <dbReference type="NCBI Taxonomy" id="6334"/>
    <lineage>
        <taxon>Eukaryota</taxon>
        <taxon>Metazoa</taxon>
        <taxon>Ecdysozoa</taxon>
        <taxon>Nematoda</taxon>
        <taxon>Enoplea</taxon>
        <taxon>Dorylaimia</taxon>
        <taxon>Trichinellida</taxon>
        <taxon>Trichinellidae</taxon>
        <taxon>Trichinella</taxon>
    </lineage>
</organism>
<keyword evidence="4 5" id="KW-0732">Signal</keyword>
<comment type="similarity">
    <text evidence="2">Belongs to the IL-17 family.</text>
</comment>
<evidence type="ECO:0000256" key="2">
    <source>
        <dbReference type="ARBA" id="ARBA00007236"/>
    </source>
</evidence>
<evidence type="ECO:0000256" key="5">
    <source>
        <dbReference type="SAM" id="SignalP"/>
    </source>
</evidence>
<dbReference type="AlphaFoldDB" id="A0A0V1AXM6"/>
<evidence type="ECO:0000256" key="1">
    <source>
        <dbReference type="ARBA" id="ARBA00004613"/>
    </source>
</evidence>
<keyword evidence="3" id="KW-0964">Secreted</keyword>
<dbReference type="EMBL" id="JYDH01000168">
    <property type="protein sequence ID" value="KRY29521.1"/>
    <property type="molecule type" value="Genomic_DNA"/>
</dbReference>
<protein>
    <recommendedName>
        <fullName evidence="8">Interleukin-17A</fullName>
    </recommendedName>
</protein>
<name>A0A0V1AXM6_TRISP</name>